<dbReference type="RefSeq" id="XP_001833982.1">
    <property type="nucleotide sequence ID" value="XM_001833930.1"/>
</dbReference>
<dbReference type="OMA" id="FTEIWIS"/>
<evidence type="ECO:0000313" key="4">
    <source>
        <dbReference type="Proteomes" id="UP000001861"/>
    </source>
</evidence>
<dbReference type="AlphaFoldDB" id="A8NIE5"/>
<feature type="transmembrane region" description="Helical" evidence="2">
    <location>
        <begin position="160"/>
        <end position="181"/>
    </location>
</feature>
<dbReference type="OrthoDB" id="3357408at2759"/>
<protein>
    <submittedName>
        <fullName evidence="3">Uncharacterized protein</fullName>
    </submittedName>
</protein>
<dbReference type="Proteomes" id="UP000001861">
    <property type="component" value="Unassembled WGS sequence"/>
</dbReference>
<feature type="transmembrane region" description="Helical" evidence="2">
    <location>
        <begin position="32"/>
        <end position="54"/>
    </location>
</feature>
<comment type="caution">
    <text evidence="3">The sequence shown here is derived from an EMBL/GenBank/DDBJ whole genome shotgun (WGS) entry which is preliminary data.</text>
</comment>
<evidence type="ECO:0000313" key="3">
    <source>
        <dbReference type="EMBL" id="EAU88012.1"/>
    </source>
</evidence>
<gene>
    <name evidence="3" type="ORF">CC1G_01659</name>
</gene>
<dbReference type="InParanoid" id="A8NIE5"/>
<feature type="transmembrane region" description="Helical" evidence="2">
    <location>
        <begin position="74"/>
        <end position="98"/>
    </location>
</feature>
<accession>A8NIE5</accession>
<dbReference type="EMBL" id="AACS02000010">
    <property type="protein sequence ID" value="EAU88012.1"/>
    <property type="molecule type" value="Genomic_DNA"/>
</dbReference>
<dbReference type="KEGG" id="cci:CC1G_01659"/>
<proteinExistence type="predicted"/>
<organism evidence="3 4">
    <name type="scientific">Coprinopsis cinerea (strain Okayama-7 / 130 / ATCC MYA-4618 / FGSC 9003)</name>
    <name type="common">Inky cap fungus</name>
    <name type="synonym">Hormographiella aspergillata</name>
    <dbReference type="NCBI Taxonomy" id="240176"/>
    <lineage>
        <taxon>Eukaryota</taxon>
        <taxon>Fungi</taxon>
        <taxon>Dikarya</taxon>
        <taxon>Basidiomycota</taxon>
        <taxon>Agaricomycotina</taxon>
        <taxon>Agaricomycetes</taxon>
        <taxon>Agaricomycetidae</taxon>
        <taxon>Agaricales</taxon>
        <taxon>Agaricineae</taxon>
        <taxon>Psathyrellaceae</taxon>
        <taxon>Coprinopsis</taxon>
    </lineage>
</organism>
<reference evidence="3 4" key="1">
    <citation type="journal article" date="2010" name="Proc. Natl. Acad. Sci. U.S.A.">
        <title>Insights into evolution of multicellular fungi from the assembled chromosomes of the mushroom Coprinopsis cinerea (Coprinus cinereus).</title>
        <authorList>
            <person name="Stajich J.E."/>
            <person name="Wilke S.K."/>
            <person name="Ahren D."/>
            <person name="Au C.H."/>
            <person name="Birren B.W."/>
            <person name="Borodovsky M."/>
            <person name="Burns C."/>
            <person name="Canback B."/>
            <person name="Casselton L.A."/>
            <person name="Cheng C.K."/>
            <person name="Deng J."/>
            <person name="Dietrich F.S."/>
            <person name="Fargo D.C."/>
            <person name="Farman M.L."/>
            <person name="Gathman A.C."/>
            <person name="Goldberg J."/>
            <person name="Guigo R."/>
            <person name="Hoegger P.J."/>
            <person name="Hooker J.B."/>
            <person name="Huggins A."/>
            <person name="James T.Y."/>
            <person name="Kamada T."/>
            <person name="Kilaru S."/>
            <person name="Kodira C."/>
            <person name="Kues U."/>
            <person name="Kupfer D."/>
            <person name="Kwan H.S."/>
            <person name="Lomsadze A."/>
            <person name="Li W."/>
            <person name="Lilly W.W."/>
            <person name="Ma L.J."/>
            <person name="Mackey A.J."/>
            <person name="Manning G."/>
            <person name="Martin F."/>
            <person name="Muraguchi H."/>
            <person name="Natvig D.O."/>
            <person name="Palmerini H."/>
            <person name="Ramesh M.A."/>
            <person name="Rehmeyer C.J."/>
            <person name="Roe B.A."/>
            <person name="Shenoy N."/>
            <person name="Stanke M."/>
            <person name="Ter-Hovhannisyan V."/>
            <person name="Tunlid A."/>
            <person name="Velagapudi R."/>
            <person name="Vision T.J."/>
            <person name="Zeng Q."/>
            <person name="Zolan M.E."/>
            <person name="Pukkila P.J."/>
        </authorList>
    </citation>
    <scope>NUCLEOTIDE SEQUENCE [LARGE SCALE GENOMIC DNA]</scope>
    <source>
        <strain evidence="4">Okayama-7 / 130 / ATCC MYA-4618 / FGSC 9003</strain>
    </source>
</reference>
<keyword evidence="2" id="KW-0812">Transmembrane</keyword>
<name>A8NIE5_COPC7</name>
<dbReference type="GeneID" id="6010486"/>
<feature type="region of interest" description="Disordered" evidence="1">
    <location>
        <begin position="215"/>
        <end position="252"/>
    </location>
</feature>
<evidence type="ECO:0000256" key="1">
    <source>
        <dbReference type="SAM" id="MobiDB-lite"/>
    </source>
</evidence>
<feature type="compositionally biased region" description="Basic and acidic residues" evidence="1">
    <location>
        <begin position="234"/>
        <end position="245"/>
    </location>
</feature>
<dbReference type="STRING" id="240176.A8NIE5"/>
<keyword evidence="2" id="KW-0472">Membrane</keyword>
<evidence type="ECO:0000256" key="2">
    <source>
        <dbReference type="SAM" id="Phobius"/>
    </source>
</evidence>
<keyword evidence="4" id="KW-1185">Reference proteome</keyword>
<feature type="transmembrane region" description="Helical" evidence="2">
    <location>
        <begin position="6"/>
        <end position="25"/>
    </location>
</feature>
<keyword evidence="2" id="KW-1133">Transmembrane helix</keyword>
<feature type="transmembrane region" description="Helical" evidence="2">
    <location>
        <begin position="132"/>
        <end position="154"/>
    </location>
</feature>
<dbReference type="VEuPathDB" id="FungiDB:CC1G_01659"/>
<sequence length="252" mass="28085">MDHNGQALMCFQIIIADSIMVWRLWVIYERSLLASVIPTLLWAGGLVITIWTVYLRIHVAYRPGATEEDYPPELHAICMALWALTISLNLYTTSAIVLRIWRADRETKACLRASQFNRDIQPPSYLKQTMKIVIESGLIHSAVTVSVFICLALRTNASYITTAIDIIVIGITFNLIVLRVASRRLRESHAKQSSVDFVTSSTLNGYLAETGSCASSLRSRDGPIQSPSIGDGRPVVHIDPLDGQERQPQPHV</sequence>